<organism evidence="1">
    <name type="scientific">uncultured Desulfovibrio sp</name>
    <dbReference type="NCBI Taxonomy" id="167968"/>
    <lineage>
        <taxon>Bacteria</taxon>
        <taxon>Pseudomonadati</taxon>
        <taxon>Thermodesulfobacteriota</taxon>
        <taxon>Desulfovibrionia</taxon>
        <taxon>Desulfovibrionales</taxon>
        <taxon>Desulfovibrionaceae</taxon>
        <taxon>Desulfovibrio</taxon>
        <taxon>environmental samples</taxon>
    </lineage>
</organism>
<proteinExistence type="predicted"/>
<reference evidence="1" key="1">
    <citation type="submission" date="2016-08" db="EMBL/GenBank/DDBJ databases">
        <authorList>
            <person name="Seilhamer J.J."/>
        </authorList>
    </citation>
    <scope>NUCLEOTIDE SEQUENCE</scope>
    <source>
        <strain evidence="1">86-1</strain>
    </source>
</reference>
<evidence type="ECO:0000313" key="1">
    <source>
        <dbReference type="EMBL" id="SCM73566.1"/>
    </source>
</evidence>
<gene>
    <name evidence="1" type="ORF">KL86DES1_21381</name>
</gene>
<dbReference type="AlphaFoldDB" id="A0A212L7Q1"/>
<protein>
    <submittedName>
        <fullName evidence="1">Uncharacterized protein</fullName>
    </submittedName>
</protein>
<sequence>MRFSGLHKHTFYFHLKECAFRFNHRRLDARARAGTCGAMSARGYPPCALRNNASC</sequence>
<dbReference type="EMBL" id="FMJC01000002">
    <property type="protein sequence ID" value="SCM73566.1"/>
    <property type="molecule type" value="Genomic_DNA"/>
</dbReference>
<name>A0A212L7Q1_9BACT</name>
<accession>A0A212L7Q1</accession>